<gene>
    <name evidence="4" type="ORF">RHGRI_022357</name>
</gene>
<dbReference type="SMART" id="SM00320">
    <property type="entry name" value="WD40"/>
    <property type="match status" value="3"/>
</dbReference>
<organism evidence="4 5">
    <name type="scientific">Rhododendron griersonianum</name>
    <dbReference type="NCBI Taxonomy" id="479676"/>
    <lineage>
        <taxon>Eukaryota</taxon>
        <taxon>Viridiplantae</taxon>
        <taxon>Streptophyta</taxon>
        <taxon>Embryophyta</taxon>
        <taxon>Tracheophyta</taxon>
        <taxon>Spermatophyta</taxon>
        <taxon>Magnoliopsida</taxon>
        <taxon>eudicotyledons</taxon>
        <taxon>Gunneridae</taxon>
        <taxon>Pentapetalae</taxon>
        <taxon>asterids</taxon>
        <taxon>Ericales</taxon>
        <taxon>Ericaceae</taxon>
        <taxon>Ericoideae</taxon>
        <taxon>Rhodoreae</taxon>
        <taxon>Rhododendron</taxon>
    </lineage>
</organism>
<dbReference type="InterPro" id="IPR040324">
    <property type="entry name" value="WDR44/Dgr2"/>
</dbReference>
<evidence type="ECO:0000313" key="4">
    <source>
        <dbReference type="EMBL" id="KAG5534191.1"/>
    </source>
</evidence>
<sequence>MIWPATTAGDGGRRTRLSFASYPCRQFYPKRQRRFPKPANGNGGGKTGSPVTASFTADGEHIISAGDDSNVYVWDDISKGTTSFEPKNVSSYERYVCHNASIVVPWCGMKTMSGSLSIPPMGDDDLALCILGNRHCDQGLLNSLNFSPRDCFPLSRGLFLESFPKGSVTWPEETLPDSSQMAVSPPMGRSECKLLAGACHNSCSSRKTGSPVTASFTADGEHIISAGDDSNVYVWDDISKGTTSFEPKNVSSYERYVCHNASIVVPWCGMKTMSGSLSIPPMGDDDLARCILGNRHCDQGLLNSLNFSPRDCFPLSRGLFLESFPKGSATWPEETLPDSSQMAVSPPMGRSECKLLTGACHNSCSSSTWGLVIVTAGHDGRLWTYQNYGLPIRV</sequence>
<keyword evidence="1 3" id="KW-0853">WD repeat</keyword>
<dbReference type="InterPro" id="IPR011047">
    <property type="entry name" value="Quinoprotein_ADH-like_sf"/>
</dbReference>
<dbReference type="Gene3D" id="2.130.10.10">
    <property type="entry name" value="YVTN repeat-like/Quinoprotein amine dehydrogenase"/>
    <property type="match status" value="1"/>
</dbReference>
<reference evidence="4" key="1">
    <citation type="submission" date="2020-08" db="EMBL/GenBank/DDBJ databases">
        <title>Plant Genome Project.</title>
        <authorList>
            <person name="Zhang R.-G."/>
        </authorList>
    </citation>
    <scope>NUCLEOTIDE SEQUENCE</scope>
    <source>
        <strain evidence="4">WSP0</strain>
        <tissue evidence="4">Leaf</tissue>
    </source>
</reference>
<dbReference type="Pfam" id="PF00400">
    <property type="entry name" value="WD40"/>
    <property type="match status" value="2"/>
</dbReference>
<evidence type="ECO:0000256" key="1">
    <source>
        <dbReference type="ARBA" id="ARBA00022574"/>
    </source>
</evidence>
<accession>A0AAV6IZL1</accession>
<keyword evidence="2" id="KW-0677">Repeat</keyword>
<dbReference type="PANTHER" id="PTHR14221">
    <property type="entry name" value="WD REPEAT DOMAIN 44"/>
    <property type="match status" value="1"/>
</dbReference>
<dbReference type="EMBL" id="JACTNZ010000008">
    <property type="protein sequence ID" value="KAG5534191.1"/>
    <property type="molecule type" value="Genomic_DNA"/>
</dbReference>
<evidence type="ECO:0000256" key="2">
    <source>
        <dbReference type="ARBA" id="ARBA00022737"/>
    </source>
</evidence>
<keyword evidence="5" id="KW-1185">Reference proteome</keyword>
<dbReference type="SUPFAM" id="SSF50998">
    <property type="entry name" value="Quinoprotein alcohol dehydrogenase-like"/>
    <property type="match status" value="1"/>
</dbReference>
<feature type="repeat" description="WD" evidence="3">
    <location>
        <begin position="215"/>
        <end position="236"/>
    </location>
</feature>
<protein>
    <submittedName>
        <fullName evidence="4">Uncharacterized protein</fullName>
    </submittedName>
</protein>
<proteinExistence type="predicted"/>
<name>A0AAV6IZL1_9ERIC</name>
<dbReference type="InterPro" id="IPR015943">
    <property type="entry name" value="WD40/YVTN_repeat-like_dom_sf"/>
</dbReference>
<comment type="caution">
    <text evidence="4">The sequence shown here is derived from an EMBL/GenBank/DDBJ whole genome shotgun (WGS) entry which is preliminary data.</text>
</comment>
<dbReference type="AlphaFoldDB" id="A0AAV6IZL1"/>
<dbReference type="PANTHER" id="PTHR14221:SF0">
    <property type="entry name" value="WD REPEAT-CONTAINING PROTEIN 44"/>
    <property type="match status" value="1"/>
</dbReference>
<evidence type="ECO:0000256" key="3">
    <source>
        <dbReference type="PROSITE-ProRule" id="PRU00221"/>
    </source>
</evidence>
<dbReference type="PROSITE" id="PS50082">
    <property type="entry name" value="WD_REPEATS_2"/>
    <property type="match status" value="2"/>
</dbReference>
<dbReference type="Proteomes" id="UP000823749">
    <property type="component" value="Chromosome 8"/>
</dbReference>
<evidence type="ECO:0000313" key="5">
    <source>
        <dbReference type="Proteomes" id="UP000823749"/>
    </source>
</evidence>
<dbReference type="InterPro" id="IPR001680">
    <property type="entry name" value="WD40_rpt"/>
</dbReference>
<feature type="repeat" description="WD" evidence="3">
    <location>
        <begin position="54"/>
        <end position="75"/>
    </location>
</feature>